<dbReference type="Proteomes" id="UP000326340">
    <property type="component" value="Unassembled WGS sequence"/>
</dbReference>
<gene>
    <name evidence="1" type="ORF">CSHISOI_00078</name>
</gene>
<name>A0A5Q4CCJ0_9PEZI</name>
<evidence type="ECO:0000313" key="2">
    <source>
        <dbReference type="Proteomes" id="UP000326340"/>
    </source>
</evidence>
<proteinExistence type="predicted"/>
<comment type="caution">
    <text evidence="1">The sequence shown here is derived from an EMBL/GenBank/DDBJ whole genome shotgun (WGS) entry which is preliminary data.</text>
</comment>
<reference evidence="1 2" key="1">
    <citation type="journal article" date="2019" name="Sci. Rep.">
        <title>Colletotrichum shisoi sp. nov., an anthracnose pathogen of Perilla frutescens in Japan: molecular phylogenetic, morphological and genomic evidence.</title>
        <authorList>
            <person name="Gan P."/>
            <person name="Tsushima A."/>
            <person name="Hiroyama R."/>
            <person name="Narusaka M."/>
            <person name="Takano Y."/>
            <person name="Narusaka Y."/>
            <person name="Kawaradani M."/>
            <person name="Damm U."/>
            <person name="Shirasu K."/>
        </authorList>
    </citation>
    <scope>NUCLEOTIDE SEQUENCE [LARGE SCALE GENOMIC DNA]</scope>
    <source>
        <strain evidence="1 2">PG-2018a</strain>
    </source>
</reference>
<keyword evidence="2" id="KW-1185">Reference proteome</keyword>
<sequence length="211" mass="23194">MNLNPNTRNTRPTPARLSTDWAICPSAFDSRVGSQGRSGPAKPSRPCSFLLVHFGKAPSRNWDPHHSASRSPSTFGRTPLTSLASLLLLDVQGDIASLGRPGSVHPCSTQAGQARQSLQYPRALLTTIMRVQHTQQDNSDQWRNTHPENVLQPYKFIPEPLFLPPRPFPAGGFHAVLPSCRQKPPSPLTFVQPFSLSPSTVSRETWSTLAN</sequence>
<evidence type="ECO:0000313" key="1">
    <source>
        <dbReference type="EMBL" id="TQN75304.1"/>
    </source>
</evidence>
<protein>
    <submittedName>
        <fullName evidence="1">Uncharacterized protein</fullName>
    </submittedName>
</protein>
<organism evidence="1 2">
    <name type="scientific">Colletotrichum shisoi</name>
    <dbReference type="NCBI Taxonomy" id="2078593"/>
    <lineage>
        <taxon>Eukaryota</taxon>
        <taxon>Fungi</taxon>
        <taxon>Dikarya</taxon>
        <taxon>Ascomycota</taxon>
        <taxon>Pezizomycotina</taxon>
        <taxon>Sordariomycetes</taxon>
        <taxon>Hypocreomycetidae</taxon>
        <taxon>Glomerellales</taxon>
        <taxon>Glomerellaceae</taxon>
        <taxon>Colletotrichum</taxon>
        <taxon>Colletotrichum destructivum species complex</taxon>
    </lineage>
</organism>
<dbReference type="EMBL" id="PUHP01000003">
    <property type="protein sequence ID" value="TQN75304.1"/>
    <property type="molecule type" value="Genomic_DNA"/>
</dbReference>
<dbReference type="AlphaFoldDB" id="A0A5Q4CCJ0"/>
<accession>A0A5Q4CCJ0</accession>